<keyword evidence="3" id="KW-1185">Reference proteome</keyword>
<keyword evidence="2" id="KW-0378">Hydrolase</keyword>
<dbReference type="OrthoDB" id="443318at2759"/>
<gene>
    <name evidence="2" type="ORF">Pyn_05216</name>
</gene>
<dbReference type="AlphaFoldDB" id="A0A314U8C0"/>
<dbReference type="EMBL" id="PJQY01003917">
    <property type="protein sequence ID" value="PQM33511.1"/>
    <property type="molecule type" value="Genomic_DNA"/>
</dbReference>
<keyword evidence="2" id="KW-0645">Protease</keyword>
<evidence type="ECO:0000256" key="1">
    <source>
        <dbReference type="ARBA" id="ARBA00009431"/>
    </source>
</evidence>
<dbReference type="Pfam" id="PF00450">
    <property type="entry name" value="Peptidase_S10"/>
    <property type="match status" value="1"/>
</dbReference>
<keyword evidence="2" id="KW-0121">Carboxypeptidase</keyword>
<dbReference type="SUPFAM" id="SSF53474">
    <property type="entry name" value="alpha/beta-Hydrolases"/>
    <property type="match status" value="1"/>
</dbReference>
<dbReference type="PANTHER" id="PTHR11802:SF254">
    <property type="entry name" value="SERINE CARBOXYPEPTIDASE-LIKE 20"/>
    <property type="match status" value="1"/>
</dbReference>
<dbReference type="GO" id="GO:0019748">
    <property type="term" value="P:secondary metabolic process"/>
    <property type="evidence" value="ECO:0007669"/>
    <property type="project" value="TreeGrafter"/>
</dbReference>
<dbReference type="GO" id="GO:0004185">
    <property type="term" value="F:serine-type carboxypeptidase activity"/>
    <property type="evidence" value="ECO:0007669"/>
    <property type="project" value="InterPro"/>
</dbReference>
<dbReference type="Proteomes" id="UP000250321">
    <property type="component" value="Unassembled WGS sequence"/>
</dbReference>
<comment type="caution">
    <text evidence="2">The sequence shown here is derived from an EMBL/GenBank/DDBJ whole genome shotgun (WGS) entry which is preliminary data.</text>
</comment>
<dbReference type="GO" id="GO:0006508">
    <property type="term" value="P:proteolysis"/>
    <property type="evidence" value="ECO:0007669"/>
    <property type="project" value="InterPro"/>
</dbReference>
<comment type="similarity">
    <text evidence="1">Belongs to the peptidase S10 family.</text>
</comment>
<protein>
    <submittedName>
        <fullName evidence="2">Serine carboxypeptidase-like 20</fullName>
    </submittedName>
</protein>
<dbReference type="Gene3D" id="3.40.50.1820">
    <property type="entry name" value="alpha/beta hydrolase"/>
    <property type="match status" value="1"/>
</dbReference>
<dbReference type="PANTHER" id="PTHR11802">
    <property type="entry name" value="SERINE PROTEASE FAMILY S10 SERINE CARBOXYPEPTIDASE"/>
    <property type="match status" value="1"/>
</dbReference>
<accession>A0A314U8C0</accession>
<name>A0A314U8C0_PRUYE</name>
<dbReference type="GO" id="GO:0016747">
    <property type="term" value="F:acyltransferase activity, transferring groups other than amino-acyl groups"/>
    <property type="evidence" value="ECO:0007669"/>
    <property type="project" value="TreeGrafter"/>
</dbReference>
<evidence type="ECO:0000313" key="2">
    <source>
        <dbReference type="EMBL" id="PQM33511.1"/>
    </source>
</evidence>
<dbReference type="InterPro" id="IPR029058">
    <property type="entry name" value="AB_hydrolase_fold"/>
</dbReference>
<organism evidence="2 3">
    <name type="scientific">Prunus yedoensis var. nudiflora</name>
    <dbReference type="NCBI Taxonomy" id="2094558"/>
    <lineage>
        <taxon>Eukaryota</taxon>
        <taxon>Viridiplantae</taxon>
        <taxon>Streptophyta</taxon>
        <taxon>Embryophyta</taxon>
        <taxon>Tracheophyta</taxon>
        <taxon>Spermatophyta</taxon>
        <taxon>Magnoliopsida</taxon>
        <taxon>eudicotyledons</taxon>
        <taxon>Gunneridae</taxon>
        <taxon>Pentapetalae</taxon>
        <taxon>rosids</taxon>
        <taxon>fabids</taxon>
        <taxon>Rosales</taxon>
        <taxon>Rosaceae</taxon>
        <taxon>Amygdaloideae</taxon>
        <taxon>Amygdaleae</taxon>
        <taxon>Prunus</taxon>
    </lineage>
</organism>
<proteinExistence type="inferred from homology"/>
<dbReference type="InterPro" id="IPR001563">
    <property type="entry name" value="Peptidase_S10"/>
</dbReference>
<sequence>MLISSPCSHYHSNSGNASLCSRRLTRSVEETTFTQSMMLCGSKLEKVDKNIEELNIYNILEPCYHGTDSMKIKTTTNSRVPSSFRRLGETERPLAVRKRMFGRAWPLRAPVRDGIVPTWPELMNSEDVPCTDDEVATSWLNNETVRKAIHAARESLVPSWELCTGGIRFTHDAGSMIKYHKNLTAKGYRALIYSGDHDMCVPFTGSEAWTRSLGYKVVDEWRPWTSNGQVAGYTQGYEKQPYLPDREGIRTYCSRIQTAGGVRFI</sequence>
<evidence type="ECO:0000313" key="3">
    <source>
        <dbReference type="Proteomes" id="UP000250321"/>
    </source>
</evidence>
<reference evidence="2 3" key="1">
    <citation type="submission" date="2018-02" db="EMBL/GenBank/DDBJ databases">
        <title>Draft genome of wild Prunus yedoensis var. nudiflora.</title>
        <authorList>
            <person name="Baek S."/>
            <person name="Kim J.-H."/>
            <person name="Choi K."/>
            <person name="Kim G.-B."/>
            <person name="Cho A."/>
            <person name="Jang H."/>
            <person name="Shin C.-H."/>
            <person name="Yu H.-J."/>
            <person name="Mun J.-H."/>
        </authorList>
    </citation>
    <scope>NUCLEOTIDE SEQUENCE [LARGE SCALE GENOMIC DNA]</scope>
    <source>
        <strain evidence="3">cv. Jeju island</strain>
        <tissue evidence="2">Leaf</tissue>
    </source>
</reference>